<sequence length="79" mass="9244">ATSVQYLIQHFNREIPTVIDHSCTICYPTPQTVTIQFRNFWNWLETYYCAETFTLYTVQALPIYCAAFQNDSNSTKPPK</sequence>
<organism evidence="1 2">
    <name type="scientific">Rhizophagus irregularis</name>
    <dbReference type="NCBI Taxonomy" id="588596"/>
    <lineage>
        <taxon>Eukaryota</taxon>
        <taxon>Fungi</taxon>
        <taxon>Fungi incertae sedis</taxon>
        <taxon>Mucoromycota</taxon>
        <taxon>Glomeromycotina</taxon>
        <taxon>Glomeromycetes</taxon>
        <taxon>Glomerales</taxon>
        <taxon>Glomeraceae</taxon>
        <taxon>Rhizophagus</taxon>
    </lineage>
</organism>
<evidence type="ECO:0000313" key="2">
    <source>
        <dbReference type="Proteomes" id="UP000232722"/>
    </source>
</evidence>
<dbReference type="AlphaFoldDB" id="A0A2N0NFT7"/>
<accession>A0A2N0NFT7</accession>
<reference evidence="1 2" key="2">
    <citation type="submission" date="2017-09" db="EMBL/GenBank/DDBJ databases">
        <title>Extensive intraspecific genome diversity in a model arbuscular mycorrhizal fungus.</title>
        <authorList>
            <person name="Chen E.C."/>
            <person name="Morin E."/>
            <person name="Beaudet D."/>
            <person name="Noel J."/>
            <person name="Ndikumana S."/>
            <person name="Charron P."/>
            <person name="St-Onge C."/>
            <person name="Giorgi J."/>
            <person name="Grigoriev I.V."/>
            <person name="Roux C."/>
            <person name="Martin F.M."/>
            <person name="Corradi N."/>
        </authorList>
    </citation>
    <scope>NUCLEOTIDE SEQUENCE [LARGE SCALE GENOMIC DNA]</scope>
    <source>
        <strain evidence="1 2">A5</strain>
    </source>
</reference>
<evidence type="ECO:0000313" key="1">
    <source>
        <dbReference type="EMBL" id="PKB93420.1"/>
    </source>
</evidence>
<dbReference type="VEuPathDB" id="FungiDB:RhiirA1_402318"/>
<gene>
    <name evidence="1" type="ORF">RhiirA5_441331</name>
</gene>
<name>A0A2N0NFT7_9GLOM</name>
<feature type="non-terminal residue" evidence="1">
    <location>
        <position position="1"/>
    </location>
</feature>
<protein>
    <submittedName>
        <fullName evidence="1">Uncharacterized protein</fullName>
    </submittedName>
</protein>
<reference evidence="1 2" key="1">
    <citation type="submission" date="2016-04" db="EMBL/GenBank/DDBJ databases">
        <title>Genome analyses suggest a sexual origin of heterokaryosis in a supposedly ancient asexual fungus.</title>
        <authorList>
            <person name="Ropars J."/>
            <person name="Sedzielewska K."/>
            <person name="Noel J."/>
            <person name="Charron P."/>
            <person name="Farinelli L."/>
            <person name="Marton T."/>
            <person name="Kruger M."/>
            <person name="Pelin A."/>
            <person name="Brachmann A."/>
            <person name="Corradi N."/>
        </authorList>
    </citation>
    <scope>NUCLEOTIDE SEQUENCE [LARGE SCALE GENOMIC DNA]</scope>
    <source>
        <strain evidence="1 2">A5</strain>
    </source>
</reference>
<dbReference type="EMBL" id="LLXJ01008077">
    <property type="protein sequence ID" value="PKB93420.1"/>
    <property type="molecule type" value="Genomic_DNA"/>
</dbReference>
<dbReference type="Proteomes" id="UP000232722">
    <property type="component" value="Unassembled WGS sequence"/>
</dbReference>
<comment type="caution">
    <text evidence="1">The sequence shown here is derived from an EMBL/GenBank/DDBJ whole genome shotgun (WGS) entry which is preliminary data.</text>
</comment>
<proteinExistence type="predicted"/>